<reference evidence="1 2" key="1">
    <citation type="journal article" date="2024" name="G3 (Bethesda)">
        <title>Genome assembly of Hibiscus sabdariffa L. provides insights into metabolisms of medicinal natural products.</title>
        <authorList>
            <person name="Kim T."/>
        </authorList>
    </citation>
    <scope>NUCLEOTIDE SEQUENCE [LARGE SCALE GENOMIC DNA]</scope>
    <source>
        <strain evidence="1">TK-2024</strain>
        <tissue evidence="1">Old leaves</tissue>
    </source>
</reference>
<dbReference type="Proteomes" id="UP001472677">
    <property type="component" value="Unassembled WGS sequence"/>
</dbReference>
<organism evidence="1 2">
    <name type="scientific">Hibiscus sabdariffa</name>
    <name type="common">roselle</name>
    <dbReference type="NCBI Taxonomy" id="183260"/>
    <lineage>
        <taxon>Eukaryota</taxon>
        <taxon>Viridiplantae</taxon>
        <taxon>Streptophyta</taxon>
        <taxon>Embryophyta</taxon>
        <taxon>Tracheophyta</taxon>
        <taxon>Spermatophyta</taxon>
        <taxon>Magnoliopsida</taxon>
        <taxon>eudicotyledons</taxon>
        <taxon>Gunneridae</taxon>
        <taxon>Pentapetalae</taxon>
        <taxon>rosids</taxon>
        <taxon>malvids</taxon>
        <taxon>Malvales</taxon>
        <taxon>Malvaceae</taxon>
        <taxon>Malvoideae</taxon>
        <taxon>Hibiscus</taxon>
    </lineage>
</organism>
<evidence type="ECO:0000313" key="2">
    <source>
        <dbReference type="Proteomes" id="UP001472677"/>
    </source>
</evidence>
<name>A0ABR2FE72_9ROSI</name>
<comment type="caution">
    <text evidence="1">The sequence shown here is derived from an EMBL/GenBank/DDBJ whole genome shotgun (WGS) entry which is preliminary data.</text>
</comment>
<gene>
    <name evidence="1" type="ORF">V6N12_069494</name>
</gene>
<dbReference type="EMBL" id="JBBPBM010000006">
    <property type="protein sequence ID" value="KAK8579165.1"/>
    <property type="molecule type" value="Genomic_DNA"/>
</dbReference>
<evidence type="ECO:0000313" key="1">
    <source>
        <dbReference type="EMBL" id="KAK8579165.1"/>
    </source>
</evidence>
<accession>A0ABR2FE72</accession>
<sequence length="134" mass="14659">MAFCAELCLKVCKVEADSLAKSVFYNPSGWPRTILWLQSRSSGGLIELSHLQFADELLIFSGGSEGQFRNVKKVLRVFELASGLQLNLKKSMVFGINVPLVGTFPTESLVPSAKFLSIDGRLILIKSILSSLPV</sequence>
<proteinExistence type="predicted"/>
<protein>
    <recommendedName>
        <fullName evidence="3">Reverse transcriptase domain-containing protein</fullName>
    </recommendedName>
</protein>
<evidence type="ECO:0008006" key="3">
    <source>
        <dbReference type="Google" id="ProtNLM"/>
    </source>
</evidence>
<keyword evidence="2" id="KW-1185">Reference proteome</keyword>